<accession>A0AAW2YWW9</accession>
<dbReference type="Pfam" id="PF10961">
    <property type="entry name" value="SelK_SelG"/>
    <property type="match status" value="1"/>
</dbReference>
<evidence type="ECO:0000313" key="4">
    <source>
        <dbReference type="Proteomes" id="UP001431209"/>
    </source>
</evidence>
<evidence type="ECO:0000313" key="3">
    <source>
        <dbReference type="EMBL" id="KAL0481997.1"/>
    </source>
</evidence>
<dbReference type="EMBL" id="JAOPGA020000806">
    <property type="protein sequence ID" value="KAL0481997.1"/>
    <property type="molecule type" value="Genomic_DNA"/>
</dbReference>
<proteinExistence type="predicted"/>
<feature type="transmembrane region" description="Helical" evidence="2">
    <location>
        <begin position="17"/>
        <end position="36"/>
    </location>
</feature>
<dbReference type="AlphaFoldDB" id="A0AAW2YWW9"/>
<gene>
    <name evidence="3" type="ORF">AKO1_013143</name>
</gene>
<protein>
    <submittedName>
        <fullName evidence="3">Origin recognition complex subunit 5</fullName>
    </submittedName>
</protein>
<feature type="region of interest" description="Disordered" evidence="1">
    <location>
        <begin position="50"/>
        <end position="72"/>
    </location>
</feature>
<keyword evidence="2" id="KW-1133">Transmembrane helix</keyword>
<dbReference type="Proteomes" id="UP001431209">
    <property type="component" value="Unassembled WGS sequence"/>
</dbReference>
<reference evidence="3 4" key="1">
    <citation type="submission" date="2024-03" db="EMBL/GenBank/DDBJ databases">
        <title>The Acrasis kona genome and developmental transcriptomes reveal deep origins of eukaryotic multicellular pathways.</title>
        <authorList>
            <person name="Sheikh S."/>
            <person name="Fu C.-J."/>
            <person name="Brown M.W."/>
            <person name="Baldauf S.L."/>
        </authorList>
    </citation>
    <scope>NUCLEOTIDE SEQUENCE [LARGE SCALE GENOMIC DNA]</scope>
    <source>
        <strain evidence="3 4">ATCC MYA-3509</strain>
    </source>
</reference>
<name>A0AAW2YWW9_9EUKA</name>
<dbReference type="InterPro" id="IPR024491">
    <property type="entry name" value="Se_SelK/SelG"/>
</dbReference>
<keyword evidence="4" id="KW-1185">Reference proteome</keyword>
<evidence type="ECO:0000256" key="2">
    <source>
        <dbReference type="SAM" id="Phobius"/>
    </source>
</evidence>
<evidence type="ECO:0000256" key="1">
    <source>
        <dbReference type="SAM" id="MobiDB-lite"/>
    </source>
</evidence>
<keyword evidence="2" id="KW-0472">Membrane</keyword>
<comment type="caution">
    <text evidence="3">The sequence shown here is derived from an EMBL/GenBank/DDBJ whole genome shotgun (WGS) entry which is preliminary data.</text>
</comment>
<organism evidence="3 4">
    <name type="scientific">Acrasis kona</name>
    <dbReference type="NCBI Taxonomy" id="1008807"/>
    <lineage>
        <taxon>Eukaryota</taxon>
        <taxon>Discoba</taxon>
        <taxon>Heterolobosea</taxon>
        <taxon>Tetramitia</taxon>
        <taxon>Eutetramitia</taxon>
        <taxon>Acrasidae</taxon>
        <taxon>Acrasis</taxon>
    </lineage>
</organism>
<keyword evidence="2" id="KW-0812">Transmembrane</keyword>
<sequence>MVQRATDSGLVYTIQKWFWAVFNFIALFFSSLNPASESYKNVDRIKGTTFVGRTSGTSGGSGGPKPPGRPMGRRLELEDNFPTSLDRHFIKTCRL</sequence>